<dbReference type="Gene3D" id="3.40.630.30">
    <property type="match status" value="1"/>
</dbReference>
<dbReference type="InterPro" id="IPR016181">
    <property type="entry name" value="Acyl_CoA_acyltransferase"/>
</dbReference>
<feature type="domain" description="N-acetyltransferase" evidence="3">
    <location>
        <begin position="1"/>
        <end position="150"/>
    </location>
</feature>
<dbReference type="Pfam" id="PF00583">
    <property type="entry name" value="Acetyltransf_1"/>
    <property type="match status" value="1"/>
</dbReference>
<keyword evidence="2" id="KW-0012">Acyltransferase</keyword>
<comment type="caution">
    <text evidence="4">The sequence shown here is derived from an EMBL/GenBank/DDBJ whole genome shotgun (WGS) entry which is preliminary data.</text>
</comment>
<dbReference type="STRING" id="1044.EH31_02430"/>
<reference evidence="4 5" key="1">
    <citation type="submission" date="2014-04" db="EMBL/GenBank/DDBJ databases">
        <title>A comprehensive comparison of genomes of Erythrobacter spp. strains.</title>
        <authorList>
            <person name="Zheng Q."/>
        </authorList>
    </citation>
    <scope>NUCLEOTIDE SEQUENCE [LARGE SCALE GENOMIC DNA]</scope>
    <source>
        <strain evidence="4 5">DSM 6997</strain>
    </source>
</reference>
<proteinExistence type="predicted"/>
<dbReference type="CDD" id="cd04301">
    <property type="entry name" value="NAT_SF"/>
    <property type="match status" value="1"/>
</dbReference>
<name>A0A074MDL9_ERYLO</name>
<dbReference type="eggNOG" id="COG0456">
    <property type="taxonomic scope" value="Bacteria"/>
</dbReference>
<dbReference type="EMBL" id="JMIW01000001">
    <property type="protein sequence ID" value="KEO91544.1"/>
    <property type="molecule type" value="Genomic_DNA"/>
</dbReference>
<evidence type="ECO:0000313" key="5">
    <source>
        <dbReference type="Proteomes" id="UP000027647"/>
    </source>
</evidence>
<protein>
    <submittedName>
        <fullName evidence="4">GNAT family acetyltransferase</fullName>
    </submittedName>
</protein>
<keyword evidence="1 4" id="KW-0808">Transferase</keyword>
<evidence type="ECO:0000256" key="1">
    <source>
        <dbReference type="ARBA" id="ARBA00022679"/>
    </source>
</evidence>
<dbReference type="GO" id="GO:0016747">
    <property type="term" value="F:acyltransferase activity, transferring groups other than amino-acyl groups"/>
    <property type="evidence" value="ECO:0007669"/>
    <property type="project" value="InterPro"/>
</dbReference>
<dbReference type="InterPro" id="IPR050832">
    <property type="entry name" value="Bact_Acetyltransf"/>
</dbReference>
<dbReference type="InterPro" id="IPR000182">
    <property type="entry name" value="GNAT_dom"/>
</dbReference>
<dbReference type="SUPFAM" id="SSF55729">
    <property type="entry name" value="Acyl-CoA N-acyltransferases (Nat)"/>
    <property type="match status" value="1"/>
</dbReference>
<dbReference type="PANTHER" id="PTHR43877:SF5">
    <property type="entry name" value="BLL8307 PROTEIN"/>
    <property type="match status" value="1"/>
</dbReference>
<sequence length="150" mass="16247">MEIRRTDLSEPEVIALIELHGREMDAGSPPGTNHFLDLSGLKVPEVEVYAAWNGDSLLSIGALKHHDGFGELKSMRAHPDARGTGAGKAMLVHLIERSRQLGFTAVKLETGSGELFEAAVGLYKSFGFEPCEAFGGYEPGEFNKLYSLAL</sequence>
<dbReference type="OrthoDB" id="9803233at2"/>
<dbReference type="PANTHER" id="PTHR43877">
    <property type="entry name" value="AMINOALKYLPHOSPHONATE N-ACETYLTRANSFERASE-RELATED-RELATED"/>
    <property type="match status" value="1"/>
</dbReference>
<keyword evidence="5" id="KW-1185">Reference proteome</keyword>
<evidence type="ECO:0000259" key="3">
    <source>
        <dbReference type="PROSITE" id="PS51186"/>
    </source>
</evidence>
<dbReference type="RefSeq" id="WP_034957814.1">
    <property type="nucleotide sequence ID" value="NZ_JMIW01000001.1"/>
</dbReference>
<evidence type="ECO:0000256" key="2">
    <source>
        <dbReference type="ARBA" id="ARBA00023315"/>
    </source>
</evidence>
<evidence type="ECO:0000313" key="4">
    <source>
        <dbReference type="EMBL" id="KEO91544.1"/>
    </source>
</evidence>
<gene>
    <name evidence="4" type="ORF">EH31_02430</name>
</gene>
<dbReference type="AlphaFoldDB" id="A0A074MDL9"/>
<organism evidence="4 5">
    <name type="scientific">Erythrobacter longus</name>
    <dbReference type="NCBI Taxonomy" id="1044"/>
    <lineage>
        <taxon>Bacteria</taxon>
        <taxon>Pseudomonadati</taxon>
        <taxon>Pseudomonadota</taxon>
        <taxon>Alphaproteobacteria</taxon>
        <taxon>Sphingomonadales</taxon>
        <taxon>Erythrobacteraceae</taxon>
        <taxon>Erythrobacter/Porphyrobacter group</taxon>
        <taxon>Erythrobacter</taxon>
    </lineage>
</organism>
<dbReference type="PROSITE" id="PS51186">
    <property type="entry name" value="GNAT"/>
    <property type="match status" value="1"/>
</dbReference>
<dbReference type="Proteomes" id="UP000027647">
    <property type="component" value="Unassembled WGS sequence"/>
</dbReference>
<accession>A0A074MDL9</accession>